<evidence type="ECO:0000313" key="2">
    <source>
        <dbReference type="Proteomes" id="UP000245998"/>
    </source>
</evidence>
<sequence length="98" mass="11485">MKKVFEAYSESENVEKLENFLRKERNSLTYEQFYTLTCILKDIDDEMLGHELDGCSCRQLNVLEEIDEILKEAIESLDNGEKVNGLEYARQLIKESMN</sequence>
<proteinExistence type="predicted"/>
<dbReference type="OrthoDB" id="9815595at2"/>
<evidence type="ECO:0000313" key="1">
    <source>
        <dbReference type="EMBL" id="PWA05273.1"/>
    </source>
</evidence>
<comment type="caution">
    <text evidence="1">The sequence shown here is derived from an EMBL/GenBank/DDBJ whole genome shotgun (WGS) entry which is preliminary data.</text>
</comment>
<dbReference type="Proteomes" id="UP000245998">
    <property type="component" value="Unassembled WGS sequence"/>
</dbReference>
<keyword evidence="2" id="KW-1185">Reference proteome</keyword>
<dbReference type="RefSeq" id="WP_116556316.1">
    <property type="nucleotide sequence ID" value="NZ_QCZG01000074.1"/>
</dbReference>
<dbReference type="EMBL" id="QCZG01000074">
    <property type="protein sequence ID" value="PWA05273.1"/>
    <property type="molecule type" value="Genomic_DNA"/>
</dbReference>
<reference evidence="1 2" key="1">
    <citation type="submission" date="2018-04" db="EMBL/GenBank/DDBJ databases">
        <title>Camelliibacillus theae gen. nov., sp. nov., isolated from Pu'er tea.</title>
        <authorList>
            <person name="Niu L."/>
        </authorList>
    </citation>
    <scope>NUCLEOTIDE SEQUENCE [LARGE SCALE GENOMIC DNA]</scope>
    <source>
        <strain evidence="1 2">T8</strain>
    </source>
</reference>
<accession>A0A2U1JK76</accession>
<name>A0A2U1JK76_9BACI</name>
<organism evidence="1 2">
    <name type="scientific">Pueribacillus theae</name>
    <dbReference type="NCBI Taxonomy" id="2171751"/>
    <lineage>
        <taxon>Bacteria</taxon>
        <taxon>Bacillati</taxon>
        <taxon>Bacillota</taxon>
        <taxon>Bacilli</taxon>
        <taxon>Bacillales</taxon>
        <taxon>Bacillaceae</taxon>
        <taxon>Pueribacillus</taxon>
    </lineage>
</organism>
<gene>
    <name evidence="1" type="ORF">DCC39_18245</name>
</gene>
<protein>
    <submittedName>
        <fullName evidence="1">Uncharacterized protein</fullName>
    </submittedName>
</protein>
<dbReference type="AlphaFoldDB" id="A0A2U1JK76"/>